<comment type="caution">
    <text evidence="1">The sequence shown here is derived from an EMBL/GenBank/DDBJ whole genome shotgun (WGS) entry which is preliminary data.</text>
</comment>
<dbReference type="AlphaFoldDB" id="A0AAD5N3I4"/>
<dbReference type="EMBL" id="JAHQIW010002949">
    <property type="protein sequence ID" value="KAJ1356849.1"/>
    <property type="molecule type" value="Genomic_DNA"/>
</dbReference>
<organism evidence="1 2">
    <name type="scientific">Parelaphostrongylus tenuis</name>
    <name type="common">Meningeal worm</name>
    <dbReference type="NCBI Taxonomy" id="148309"/>
    <lineage>
        <taxon>Eukaryota</taxon>
        <taxon>Metazoa</taxon>
        <taxon>Ecdysozoa</taxon>
        <taxon>Nematoda</taxon>
        <taxon>Chromadorea</taxon>
        <taxon>Rhabditida</taxon>
        <taxon>Rhabditina</taxon>
        <taxon>Rhabditomorpha</taxon>
        <taxon>Strongyloidea</taxon>
        <taxon>Metastrongylidae</taxon>
        <taxon>Parelaphostrongylus</taxon>
    </lineage>
</organism>
<protein>
    <submittedName>
        <fullName evidence="1">Uncharacterized protein</fullName>
    </submittedName>
</protein>
<gene>
    <name evidence="1" type="ORF">KIN20_014679</name>
</gene>
<keyword evidence="2" id="KW-1185">Reference proteome</keyword>
<evidence type="ECO:0000313" key="2">
    <source>
        <dbReference type="Proteomes" id="UP001196413"/>
    </source>
</evidence>
<dbReference type="Proteomes" id="UP001196413">
    <property type="component" value="Unassembled WGS sequence"/>
</dbReference>
<proteinExistence type="predicted"/>
<sequence length="95" mass="10924">MLCNVQDKSIDGRWLSSILKAHQTFHFSYVAESVSQFEATCALIASPQAMRDDDNAWSVLQTLINIESSTFLSMTPYQEQREQQEQRIMGNTYNE</sequence>
<evidence type="ECO:0000313" key="1">
    <source>
        <dbReference type="EMBL" id="KAJ1356849.1"/>
    </source>
</evidence>
<name>A0AAD5N3I4_PARTN</name>
<reference evidence="1" key="1">
    <citation type="submission" date="2021-06" db="EMBL/GenBank/DDBJ databases">
        <title>Parelaphostrongylus tenuis whole genome reference sequence.</title>
        <authorList>
            <person name="Garwood T.J."/>
            <person name="Larsen P.A."/>
            <person name="Fountain-Jones N.M."/>
            <person name="Garbe J.R."/>
            <person name="Macchietto M.G."/>
            <person name="Kania S.A."/>
            <person name="Gerhold R.W."/>
            <person name="Richards J.E."/>
            <person name="Wolf T.M."/>
        </authorList>
    </citation>
    <scope>NUCLEOTIDE SEQUENCE</scope>
    <source>
        <strain evidence="1">MNPRO001-30</strain>
        <tissue evidence="1">Meninges</tissue>
    </source>
</reference>
<accession>A0AAD5N3I4</accession>